<feature type="domain" description="C2H2-type" evidence="13">
    <location>
        <begin position="417"/>
        <end position="445"/>
    </location>
</feature>
<evidence type="ECO:0000256" key="10">
    <source>
        <dbReference type="PROSITE-ProRule" id="PRU00042"/>
    </source>
</evidence>
<dbReference type="PROSITE" id="PS50157">
    <property type="entry name" value="ZINC_FINGER_C2H2_2"/>
    <property type="match status" value="7"/>
</dbReference>
<dbReference type="AlphaFoldDB" id="A0A1Q3F4I2"/>
<evidence type="ECO:0000259" key="14">
    <source>
        <dbReference type="PROSITE" id="PS50950"/>
    </source>
</evidence>
<dbReference type="SUPFAM" id="SSF57667">
    <property type="entry name" value="beta-beta-alpha zinc fingers"/>
    <property type="match status" value="5"/>
</dbReference>
<keyword evidence="7 11" id="KW-0238">DNA-binding</keyword>
<dbReference type="PANTHER" id="PTHR24399:SF23">
    <property type="entry name" value="C2H2-TYPE DOMAIN-CONTAINING PROTEIN"/>
    <property type="match status" value="1"/>
</dbReference>
<keyword evidence="3" id="KW-0677">Repeat</keyword>
<evidence type="ECO:0000256" key="11">
    <source>
        <dbReference type="PROSITE-ProRule" id="PRU00309"/>
    </source>
</evidence>
<dbReference type="GO" id="GO:0005654">
    <property type="term" value="C:nucleoplasm"/>
    <property type="evidence" value="ECO:0007669"/>
    <property type="project" value="TreeGrafter"/>
</dbReference>
<organism evidence="15">
    <name type="scientific">Culex tarsalis</name>
    <name type="common">Encephalitis mosquito</name>
    <dbReference type="NCBI Taxonomy" id="7177"/>
    <lineage>
        <taxon>Eukaryota</taxon>
        <taxon>Metazoa</taxon>
        <taxon>Ecdysozoa</taxon>
        <taxon>Arthropoda</taxon>
        <taxon>Hexapoda</taxon>
        <taxon>Insecta</taxon>
        <taxon>Pterygota</taxon>
        <taxon>Neoptera</taxon>
        <taxon>Endopterygota</taxon>
        <taxon>Diptera</taxon>
        <taxon>Nematocera</taxon>
        <taxon>Culicoidea</taxon>
        <taxon>Culicidae</taxon>
        <taxon>Culicinae</taxon>
        <taxon>Culicini</taxon>
        <taxon>Culex</taxon>
        <taxon>Culex</taxon>
    </lineage>
</organism>
<evidence type="ECO:0000256" key="3">
    <source>
        <dbReference type="ARBA" id="ARBA00022737"/>
    </source>
</evidence>
<dbReference type="SMART" id="SM00980">
    <property type="entry name" value="THAP"/>
    <property type="match status" value="1"/>
</dbReference>
<dbReference type="Pfam" id="PF13894">
    <property type="entry name" value="zf-C2H2_4"/>
    <property type="match status" value="1"/>
</dbReference>
<evidence type="ECO:0000256" key="2">
    <source>
        <dbReference type="ARBA" id="ARBA00022723"/>
    </source>
</evidence>
<sequence>MVCCVPGCYPAETSGDLVRVVKFPTEDGLRQRWLQAVEIGTGTALSPDDDDADYQLCTGHFEWRNRDDCTESEQEYREPTVFERGKVASCRLCHQFQPVGRMVPAVGGGKFVDMALDTVVALVLRITIKPNDFLRMVCDECLVKVDLIRSLQEQFAQQQDYYGGYLGKIKPKLEIEEVEWKQELIDVVEDDWRPESEEEEDENEEESEEESSSDESEPEMKVEVVPRRRTTKRKAPVKRKKKEKKAKVKKGEPHKSNLVPRTCNICIKVFDSHSDLMVHLIGKHGSTEGFTCAECNDGHKFPTIQQYNYHMAYHDVSKRPLKCNFCPIRYRSEAALKRHENSKHGAKHKLQERVARECQCHECGKVFSAQWQLTQHARYNHRGVKARFECKVCKRNFSTALGLRTHILSSHAGHRPFQCESCDANYRTAADLKHHVMSVHEGKKPFRCGSCDISFRTKREYVNHRHNEHRNRRVYYSSCKLCPEIPQSNADLLAHIAACHADEEYPRVKCPHCPETFLTALSQGHHKRVAHKEYLPMECKICGKKYSTKISLNEHVNVVHLGKPATINRKSKPEPTSWTCPTCGKQFSSKQNMQRHEKAVHLGERNFQCDHCPKAFSTATVLQNHVRCVHTGEALHECPGCGQRFKENGTFYRHRAKCAPEASTKKAAAAK</sequence>
<feature type="domain" description="C2H2-type" evidence="13">
    <location>
        <begin position="446"/>
        <end position="474"/>
    </location>
</feature>
<keyword evidence="8" id="KW-0804">Transcription</keyword>
<dbReference type="EMBL" id="GFDL01012616">
    <property type="protein sequence ID" value="JAV22429.1"/>
    <property type="molecule type" value="Transcribed_RNA"/>
</dbReference>
<dbReference type="PANTHER" id="PTHR24399">
    <property type="entry name" value="ZINC FINGER AND BTB DOMAIN-CONTAINING"/>
    <property type="match status" value="1"/>
</dbReference>
<feature type="compositionally biased region" description="Acidic residues" evidence="12">
    <location>
        <begin position="196"/>
        <end position="217"/>
    </location>
</feature>
<keyword evidence="6" id="KW-0805">Transcription regulation</keyword>
<evidence type="ECO:0000256" key="6">
    <source>
        <dbReference type="ARBA" id="ARBA00023015"/>
    </source>
</evidence>
<evidence type="ECO:0000256" key="12">
    <source>
        <dbReference type="SAM" id="MobiDB-lite"/>
    </source>
</evidence>
<feature type="domain" description="THAP-type" evidence="14">
    <location>
        <begin position="1"/>
        <end position="82"/>
    </location>
</feature>
<evidence type="ECO:0000256" key="7">
    <source>
        <dbReference type="ARBA" id="ARBA00023125"/>
    </source>
</evidence>
<dbReference type="Pfam" id="PF12874">
    <property type="entry name" value="zf-met"/>
    <property type="match status" value="1"/>
</dbReference>
<feature type="domain" description="C2H2-type" evidence="13">
    <location>
        <begin position="607"/>
        <end position="635"/>
    </location>
</feature>
<feature type="domain" description="C2H2-type" evidence="13">
    <location>
        <begin position="358"/>
        <end position="386"/>
    </location>
</feature>
<feature type="compositionally biased region" description="Basic residues" evidence="12">
    <location>
        <begin position="227"/>
        <end position="248"/>
    </location>
</feature>
<evidence type="ECO:0000256" key="9">
    <source>
        <dbReference type="ARBA" id="ARBA00023242"/>
    </source>
</evidence>
<dbReference type="GO" id="GO:0000978">
    <property type="term" value="F:RNA polymerase II cis-regulatory region sequence-specific DNA binding"/>
    <property type="evidence" value="ECO:0007669"/>
    <property type="project" value="TreeGrafter"/>
</dbReference>
<dbReference type="PROSITE" id="PS00028">
    <property type="entry name" value="ZINC_FINGER_C2H2_1"/>
    <property type="match status" value="9"/>
</dbReference>
<dbReference type="GO" id="GO:0001227">
    <property type="term" value="F:DNA-binding transcription repressor activity, RNA polymerase II-specific"/>
    <property type="evidence" value="ECO:0007669"/>
    <property type="project" value="TreeGrafter"/>
</dbReference>
<evidence type="ECO:0000259" key="13">
    <source>
        <dbReference type="PROSITE" id="PS50157"/>
    </source>
</evidence>
<dbReference type="Gene3D" id="3.30.160.60">
    <property type="entry name" value="Classic Zinc Finger"/>
    <property type="match status" value="7"/>
</dbReference>
<accession>A0A1Q3F4I2</accession>
<evidence type="ECO:0000256" key="5">
    <source>
        <dbReference type="ARBA" id="ARBA00022833"/>
    </source>
</evidence>
<dbReference type="InterPro" id="IPR006612">
    <property type="entry name" value="THAP_Znf"/>
</dbReference>
<protein>
    <submittedName>
        <fullName evidence="15">Uncharacterized protein</fullName>
    </submittedName>
</protein>
<dbReference type="InterPro" id="IPR013087">
    <property type="entry name" value="Znf_C2H2_type"/>
</dbReference>
<evidence type="ECO:0000313" key="15">
    <source>
        <dbReference type="EMBL" id="JAV22429.1"/>
    </source>
</evidence>
<feature type="domain" description="C2H2-type" evidence="13">
    <location>
        <begin position="388"/>
        <end position="416"/>
    </location>
</feature>
<dbReference type="SUPFAM" id="SSF57716">
    <property type="entry name" value="Glucocorticoid receptor-like (DNA-binding domain)"/>
    <property type="match status" value="1"/>
</dbReference>
<comment type="subcellular location">
    <subcellularLocation>
        <location evidence="1">Nucleus</location>
    </subcellularLocation>
</comment>
<name>A0A1Q3F4I2_CULTA</name>
<evidence type="ECO:0000256" key="4">
    <source>
        <dbReference type="ARBA" id="ARBA00022771"/>
    </source>
</evidence>
<keyword evidence="2" id="KW-0479">Metal-binding</keyword>
<dbReference type="GO" id="GO:0008270">
    <property type="term" value="F:zinc ion binding"/>
    <property type="evidence" value="ECO:0007669"/>
    <property type="project" value="UniProtKB-KW"/>
</dbReference>
<keyword evidence="9" id="KW-0539">Nucleus</keyword>
<feature type="domain" description="C2H2-type" evidence="13">
    <location>
        <begin position="537"/>
        <end position="565"/>
    </location>
</feature>
<dbReference type="InterPro" id="IPR036236">
    <property type="entry name" value="Znf_C2H2_sf"/>
</dbReference>
<dbReference type="PROSITE" id="PS50950">
    <property type="entry name" value="ZF_THAP"/>
    <property type="match status" value="1"/>
</dbReference>
<feature type="domain" description="C2H2-type" evidence="13">
    <location>
        <begin position="578"/>
        <end position="606"/>
    </location>
</feature>
<keyword evidence="5" id="KW-0862">Zinc</keyword>
<keyword evidence="4 10" id="KW-0863">Zinc-finger</keyword>
<dbReference type="SMART" id="SM00355">
    <property type="entry name" value="ZnF_C2H2"/>
    <property type="match status" value="13"/>
</dbReference>
<proteinExistence type="predicted"/>
<dbReference type="FunFam" id="3.30.160.60:FF:000446">
    <property type="entry name" value="Zinc finger protein"/>
    <property type="match status" value="1"/>
</dbReference>
<evidence type="ECO:0000256" key="1">
    <source>
        <dbReference type="ARBA" id="ARBA00004123"/>
    </source>
</evidence>
<evidence type="ECO:0000256" key="8">
    <source>
        <dbReference type="ARBA" id="ARBA00023163"/>
    </source>
</evidence>
<reference evidence="15" key="1">
    <citation type="submission" date="2017-01" db="EMBL/GenBank/DDBJ databases">
        <title>A deep insight into the sialotranscriptome of adult male and female Cluex tarsalis mosquitoes.</title>
        <authorList>
            <person name="Ribeiro J.M."/>
            <person name="Moreira F."/>
            <person name="Bernard K.A."/>
            <person name="Calvo E."/>
        </authorList>
    </citation>
    <scope>NUCLEOTIDE SEQUENCE</scope>
    <source>
        <strain evidence="15">Kern County</strain>
        <tissue evidence="15">Salivary glands</tissue>
    </source>
</reference>
<feature type="region of interest" description="Disordered" evidence="12">
    <location>
        <begin position="191"/>
        <end position="255"/>
    </location>
</feature>
<dbReference type="Pfam" id="PF00096">
    <property type="entry name" value="zf-C2H2"/>
    <property type="match status" value="4"/>
</dbReference>